<keyword evidence="3" id="KW-1185">Reference proteome</keyword>
<evidence type="ECO:0000313" key="3">
    <source>
        <dbReference type="Proteomes" id="UP001497453"/>
    </source>
</evidence>
<dbReference type="EMBL" id="OZ037944">
    <property type="protein sequence ID" value="CAL1696368.1"/>
    <property type="molecule type" value="Genomic_DNA"/>
</dbReference>
<dbReference type="Proteomes" id="UP001497453">
    <property type="component" value="Chromosome 1"/>
</dbReference>
<feature type="region of interest" description="Disordered" evidence="1">
    <location>
        <begin position="97"/>
        <end position="273"/>
    </location>
</feature>
<feature type="compositionally biased region" description="Polar residues" evidence="1">
    <location>
        <begin position="97"/>
        <end position="106"/>
    </location>
</feature>
<protein>
    <submittedName>
        <fullName evidence="2">Uncharacterized protein</fullName>
    </submittedName>
</protein>
<proteinExistence type="predicted"/>
<reference evidence="3" key="1">
    <citation type="submission" date="2024-04" db="EMBL/GenBank/DDBJ databases">
        <authorList>
            <person name="Shaw F."/>
            <person name="Minotto A."/>
        </authorList>
    </citation>
    <scope>NUCLEOTIDE SEQUENCE [LARGE SCALE GENOMIC DNA]</scope>
</reference>
<evidence type="ECO:0000256" key="1">
    <source>
        <dbReference type="SAM" id="MobiDB-lite"/>
    </source>
</evidence>
<feature type="compositionally biased region" description="Low complexity" evidence="1">
    <location>
        <begin position="124"/>
        <end position="142"/>
    </location>
</feature>
<feature type="compositionally biased region" description="Low complexity" evidence="1">
    <location>
        <begin position="216"/>
        <end position="230"/>
    </location>
</feature>
<name>A0ABP1CNV2_9APHY</name>
<evidence type="ECO:0000313" key="2">
    <source>
        <dbReference type="EMBL" id="CAL1696368.1"/>
    </source>
</evidence>
<organism evidence="2 3">
    <name type="scientific">Somion occarium</name>
    <dbReference type="NCBI Taxonomy" id="3059160"/>
    <lineage>
        <taxon>Eukaryota</taxon>
        <taxon>Fungi</taxon>
        <taxon>Dikarya</taxon>
        <taxon>Basidiomycota</taxon>
        <taxon>Agaricomycotina</taxon>
        <taxon>Agaricomycetes</taxon>
        <taxon>Polyporales</taxon>
        <taxon>Cerrenaceae</taxon>
        <taxon>Somion</taxon>
    </lineage>
</organism>
<accession>A0ABP1CNV2</accession>
<sequence>MSSLPSPPSYYTHSDSHFQQYNSHHESAMKALLSSTWHVLEQPPPPSLREILSAYKAKGDGDRDMLLAMLNAKSAEDQRLASIASLHRTMLEVHQMSTSTQVTPSHVQDGHASHSYQHFPSPPTTSYHHSPPLPPLVHTSSHMQSESIPRTRHRVEPSMSATTNHYRDHEREILPTSSHTRKRRRTSRSPPPAREPRLRSSMLTAHQLPPHDLPLSPYSSTSSHSSGGSPRSRESMAIGSLLSETQGPPRDPVSSSRRTSSERSTRSISPLRR</sequence>
<gene>
    <name evidence="2" type="ORF">GFSPODELE1_LOCUS1156</name>
</gene>